<keyword evidence="2" id="KW-1185">Reference proteome</keyword>
<reference evidence="1 2" key="1">
    <citation type="submission" date="2021-07" db="EMBL/GenBank/DDBJ databases">
        <authorList>
            <person name="Palmer J.M."/>
        </authorList>
    </citation>
    <scope>NUCLEOTIDE SEQUENCE [LARGE SCALE GENOMIC DNA]</scope>
    <source>
        <strain evidence="1 2">AT_MEX2019</strain>
        <tissue evidence="1">Muscle</tissue>
    </source>
</reference>
<gene>
    <name evidence="1" type="ORF">ATANTOWER_030476</name>
</gene>
<comment type="caution">
    <text evidence="1">The sequence shown here is derived from an EMBL/GenBank/DDBJ whole genome shotgun (WGS) entry which is preliminary data.</text>
</comment>
<proteinExistence type="predicted"/>
<evidence type="ECO:0000313" key="1">
    <source>
        <dbReference type="EMBL" id="MED6240890.1"/>
    </source>
</evidence>
<organism evidence="1 2">
    <name type="scientific">Ataeniobius toweri</name>
    <dbReference type="NCBI Taxonomy" id="208326"/>
    <lineage>
        <taxon>Eukaryota</taxon>
        <taxon>Metazoa</taxon>
        <taxon>Chordata</taxon>
        <taxon>Craniata</taxon>
        <taxon>Vertebrata</taxon>
        <taxon>Euteleostomi</taxon>
        <taxon>Actinopterygii</taxon>
        <taxon>Neopterygii</taxon>
        <taxon>Teleostei</taxon>
        <taxon>Neoteleostei</taxon>
        <taxon>Acanthomorphata</taxon>
        <taxon>Ovalentaria</taxon>
        <taxon>Atherinomorphae</taxon>
        <taxon>Cyprinodontiformes</taxon>
        <taxon>Goodeidae</taxon>
        <taxon>Ataeniobius</taxon>
    </lineage>
</organism>
<evidence type="ECO:0000313" key="2">
    <source>
        <dbReference type="Proteomes" id="UP001345963"/>
    </source>
</evidence>
<accession>A0ABU7ASM8</accession>
<protein>
    <submittedName>
        <fullName evidence="1">Uncharacterized protein</fullName>
    </submittedName>
</protein>
<sequence>MFTLNIIKSAGYGIYAANGLRSQPVSWVCNLLHRSSVMLLHTAEKNGNHDWHLQAESEGRLILDHFISLTSTYLTQSTHQHPPTIPCLHPHSSSACHPHKSILIEIYFHMKH</sequence>
<dbReference type="EMBL" id="JAHUTI010027861">
    <property type="protein sequence ID" value="MED6240890.1"/>
    <property type="molecule type" value="Genomic_DNA"/>
</dbReference>
<name>A0ABU7ASM8_9TELE</name>
<dbReference type="Proteomes" id="UP001345963">
    <property type="component" value="Unassembled WGS sequence"/>
</dbReference>